<dbReference type="STRING" id="993689.GCA_002077135_01980"/>
<dbReference type="GO" id="GO:0030313">
    <property type="term" value="C:cell envelope"/>
    <property type="evidence" value="ECO:0007669"/>
    <property type="project" value="UniProtKB-SubCell"/>
</dbReference>
<name>A0A4S3KC80_9GAMM</name>
<organism evidence="4 5">
    <name type="scientific">Metallibacterium scheffleri</name>
    <dbReference type="NCBI Taxonomy" id="993689"/>
    <lineage>
        <taxon>Bacteria</taxon>
        <taxon>Pseudomonadati</taxon>
        <taxon>Pseudomonadota</taxon>
        <taxon>Gammaproteobacteria</taxon>
        <taxon>Lysobacterales</taxon>
        <taxon>Rhodanobacteraceae</taxon>
        <taxon>Metallibacterium</taxon>
    </lineage>
</organism>
<dbReference type="AlphaFoldDB" id="A0A4S3KC80"/>
<feature type="non-terminal residue" evidence="4">
    <location>
        <position position="1"/>
    </location>
</feature>
<evidence type="ECO:0000313" key="5">
    <source>
        <dbReference type="Proteomes" id="UP000307749"/>
    </source>
</evidence>
<dbReference type="Proteomes" id="UP000307749">
    <property type="component" value="Unassembled WGS sequence"/>
</dbReference>
<evidence type="ECO:0000256" key="1">
    <source>
        <dbReference type="ARBA" id="ARBA00004196"/>
    </source>
</evidence>
<feature type="coiled-coil region" evidence="3">
    <location>
        <begin position="70"/>
        <end position="121"/>
    </location>
</feature>
<comment type="subcellular location">
    <subcellularLocation>
        <location evidence="1">Cell envelope</location>
    </subcellularLocation>
</comment>
<dbReference type="PANTHER" id="PTHR32347">
    <property type="entry name" value="EFFLUX SYSTEM COMPONENT YKNX-RELATED"/>
    <property type="match status" value="1"/>
</dbReference>
<accession>A0A4S3KC80</accession>
<evidence type="ECO:0000256" key="3">
    <source>
        <dbReference type="SAM" id="Coils"/>
    </source>
</evidence>
<keyword evidence="5" id="KW-1185">Reference proteome</keyword>
<dbReference type="Gene3D" id="2.40.50.100">
    <property type="match status" value="1"/>
</dbReference>
<dbReference type="RefSeq" id="WP_136256639.1">
    <property type="nucleotide sequence ID" value="NZ_MWQO01000105.1"/>
</dbReference>
<reference evidence="4 5" key="1">
    <citation type="submission" date="2017-02" db="EMBL/GenBank/DDBJ databases">
        <title>Whole genome sequencing of Metallibacterium scheffleri DSM 24874 (T).</title>
        <authorList>
            <person name="Kumar S."/>
            <person name="Patil P."/>
            <person name="Patil P.B."/>
        </authorList>
    </citation>
    <scope>NUCLEOTIDE SEQUENCE [LARGE SCALE GENOMIC DNA]</scope>
    <source>
        <strain evidence="4 5">DSM 24874</strain>
    </source>
</reference>
<protein>
    <recommendedName>
        <fullName evidence="6">Efflux transporter periplasmic adaptor subunit</fullName>
    </recommendedName>
</protein>
<evidence type="ECO:0000256" key="2">
    <source>
        <dbReference type="ARBA" id="ARBA00023054"/>
    </source>
</evidence>
<dbReference type="PANTHER" id="PTHR32347:SF23">
    <property type="entry name" value="BLL5650 PROTEIN"/>
    <property type="match status" value="1"/>
</dbReference>
<evidence type="ECO:0000313" key="4">
    <source>
        <dbReference type="EMBL" id="THD06023.1"/>
    </source>
</evidence>
<keyword evidence="2 3" id="KW-0175">Coiled coil</keyword>
<gene>
    <name evidence="4" type="ORF">B1806_16365</name>
</gene>
<evidence type="ECO:0008006" key="6">
    <source>
        <dbReference type="Google" id="ProtNLM"/>
    </source>
</evidence>
<sequence length="309" mass="32977">PQVANAAQSALADYAAARADLLAKQQSQESTVLAQRSSIEAMKVNVESAAMHLKADATLAAQGIVPKFTYDDEQLKFKLLQQQLAFEKERLARLQSGNASLMAAERERVRQDKALADLKQQELAGLTVRAPVAGQVEQLDAETGEEVAQGKNLARVTNPAALMAQVQVSQYDAASVQPGLPALIDPRQDKIPGRVLRVDPKVKDGLVTVDVRLLKQPPGGRVDQSVDAAIRIAQLPDALSVPRPANVHANSTAAVFVLAPGSNRAMRQNVRFGLGSVDRIQVLSGLAPGEQVILSDTSAYAGDHALELH</sequence>
<comment type="caution">
    <text evidence="4">The sequence shown here is derived from an EMBL/GenBank/DDBJ whole genome shotgun (WGS) entry which is preliminary data.</text>
</comment>
<dbReference type="EMBL" id="MWQO01000105">
    <property type="protein sequence ID" value="THD06023.1"/>
    <property type="molecule type" value="Genomic_DNA"/>
</dbReference>
<dbReference type="Gene3D" id="2.40.420.20">
    <property type="match status" value="1"/>
</dbReference>
<proteinExistence type="predicted"/>
<dbReference type="InterPro" id="IPR050465">
    <property type="entry name" value="UPF0194_transport"/>
</dbReference>